<evidence type="ECO:0000313" key="2">
    <source>
        <dbReference type="Proteomes" id="UP001295794"/>
    </source>
</evidence>
<protein>
    <submittedName>
        <fullName evidence="1">Uncharacterized protein</fullName>
    </submittedName>
</protein>
<organism evidence="1 2">
    <name type="scientific">Mycena citricolor</name>
    <dbReference type="NCBI Taxonomy" id="2018698"/>
    <lineage>
        <taxon>Eukaryota</taxon>
        <taxon>Fungi</taxon>
        <taxon>Dikarya</taxon>
        <taxon>Basidiomycota</taxon>
        <taxon>Agaricomycotina</taxon>
        <taxon>Agaricomycetes</taxon>
        <taxon>Agaricomycetidae</taxon>
        <taxon>Agaricales</taxon>
        <taxon>Marasmiineae</taxon>
        <taxon>Mycenaceae</taxon>
        <taxon>Mycena</taxon>
    </lineage>
</organism>
<name>A0AAD2HL82_9AGAR</name>
<dbReference type="Proteomes" id="UP001295794">
    <property type="component" value="Unassembled WGS sequence"/>
</dbReference>
<evidence type="ECO:0000313" key="1">
    <source>
        <dbReference type="EMBL" id="CAK5278489.1"/>
    </source>
</evidence>
<comment type="caution">
    <text evidence="1">The sequence shown here is derived from an EMBL/GenBank/DDBJ whole genome shotgun (WGS) entry which is preliminary data.</text>
</comment>
<dbReference type="AlphaFoldDB" id="A0AAD2HL82"/>
<accession>A0AAD2HL82</accession>
<dbReference type="EMBL" id="CAVNYO010000423">
    <property type="protein sequence ID" value="CAK5278489.1"/>
    <property type="molecule type" value="Genomic_DNA"/>
</dbReference>
<gene>
    <name evidence="1" type="ORF">MYCIT1_LOCUS27875</name>
</gene>
<sequence>MLSYAFVHWVTENRRPSLPTMRGRVYCREYGVESTGAILGLAAQMAQSVKAIQILRLWQHVCCRYTRCLSWNGNDSQDIKHWPRMVPLNLHARHSRARPEETRASSS</sequence>
<reference evidence="1" key="1">
    <citation type="submission" date="2023-11" db="EMBL/GenBank/DDBJ databases">
        <authorList>
            <person name="De Vega J J."/>
            <person name="De Vega J J."/>
        </authorList>
    </citation>
    <scope>NUCLEOTIDE SEQUENCE</scope>
</reference>
<proteinExistence type="predicted"/>
<keyword evidence="2" id="KW-1185">Reference proteome</keyword>